<dbReference type="CDD" id="cd00130">
    <property type="entry name" value="PAS"/>
    <property type="match status" value="1"/>
</dbReference>
<evidence type="ECO:0000256" key="1">
    <source>
        <dbReference type="ARBA" id="ARBA00000085"/>
    </source>
</evidence>
<sequence>MVPGIMGCERTVMNGARESDKPADDDHAVARAILAIVPFPMMIVDDRGILQSSNQHAEMLFGLEGRIAPGRNISDLIPQLYHHICDKTVADYAASVDGERIAQSRVFIARHRDGYDIPVAGLVSEVVIDGQRVFACSLQTLSDWLGTGAPTAHLDDGEANAIGSEHIAALLVHELNQPMTAMTNFLAAAQIALMAGSAPETITGFVKDASAQSLRARDLLQRLRTIFAS</sequence>
<dbReference type="SMART" id="SM00091">
    <property type="entry name" value="PAS"/>
    <property type="match status" value="1"/>
</dbReference>
<feature type="domain" description="PAS" evidence="3">
    <location>
        <begin position="28"/>
        <end position="94"/>
    </location>
</feature>
<dbReference type="Pfam" id="PF00989">
    <property type="entry name" value="PAS"/>
    <property type="match status" value="1"/>
</dbReference>
<evidence type="ECO:0000313" key="5">
    <source>
        <dbReference type="Proteomes" id="UP001279660"/>
    </source>
</evidence>
<dbReference type="EC" id="2.7.13.3" evidence="2"/>
<dbReference type="InterPro" id="IPR035965">
    <property type="entry name" value="PAS-like_dom_sf"/>
</dbReference>
<evidence type="ECO:0000313" key="4">
    <source>
        <dbReference type="EMBL" id="MDX5983665.1"/>
    </source>
</evidence>
<protein>
    <recommendedName>
        <fullName evidence="2">histidine kinase</fullName>
        <ecNumber evidence="2">2.7.13.3</ecNumber>
    </recommendedName>
</protein>
<dbReference type="InterPro" id="IPR013767">
    <property type="entry name" value="PAS_fold"/>
</dbReference>
<evidence type="ECO:0000259" key="3">
    <source>
        <dbReference type="SMART" id="SM00091"/>
    </source>
</evidence>
<reference evidence="4 5" key="1">
    <citation type="submission" date="2023-11" db="EMBL/GenBank/DDBJ databases">
        <title>MicrobeMod: A computational toolkit for identifying prokaryotic methylation and restriction-modification with nanopore sequencing.</title>
        <authorList>
            <person name="Crits-Christoph A."/>
            <person name="Kang S.C."/>
            <person name="Lee H."/>
            <person name="Ostrov N."/>
        </authorList>
    </citation>
    <scope>NUCLEOTIDE SEQUENCE [LARGE SCALE GENOMIC DNA]</scope>
    <source>
        <strain evidence="4 5">ATCC 14820</strain>
    </source>
</reference>
<dbReference type="InterPro" id="IPR000014">
    <property type="entry name" value="PAS"/>
</dbReference>
<dbReference type="EMBL" id="JAWXXV010000001">
    <property type="protein sequence ID" value="MDX5983665.1"/>
    <property type="molecule type" value="Genomic_DNA"/>
</dbReference>
<dbReference type="InterPro" id="IPR003661">
    <property type="entry name" value="HisK_dim/P_dom"/>
</dbReference>
<keyword evidence="5" id="KW-1185">Reference proteome</keyword>
<dbReference type="CDD" id="cd00082">
    <property type="entry name" value="HisKA"/>
    <property type="match status" value="1"/>
</dbReference>
<comment type="caution">
    <text evidence="4">The sequence shown here is derived from an EMBL/GenBank/DDBJ whole genome shotgun (WGS) entry which is preliminary data.</text>
</comment>
<comment type="catalytic activity">
    <reaction evidence="1">
        <text>ATP + protein L-histidine = ADP + protein N-phospho-L-histidine.</text>
        <dbReference type="EC" id="2.7.13.3"/>
    </reaction>
</comment>
<accession>A0ABU4PJ53</accession>
<name>A0ABU4PJ53_9SPHN</name>
<dbReference type="Gene3D" id="3.30.450.20">
    <property type="entry name" value="PAS domain"/>
    <property type="match status" value="1"/>
</dbReference>
<evidence type="ECO:0000256" key="2">
    <source>
        <dbReference type="ARBA" id="ARBA00012438"/>
    </source>
</evidence>
<dbReference type="SUPFAM" id="SSF55785">
    <property type="entry name" value="PYP-like sensor domain (PAS domain)"/>
    <property type="match status" value="1"/>
</dbReference>
<dbReference type="RefSeq" id="WP_010404658.1">
    <property type="nucleotide sequence ID" value="NZ_JAWXXV010000001.1"/>
</dbReference>
<dbReference type="NCBIfam" id="TIGR00229">
    <property type="entry name" value="sensory_box"/>
    <property type="match status" value="1"/>
</dbReference>
<dbReference type="Proteomes" id="UP001279660">
    <property type="component" value="Unassembled WGS sequence"/>
</dbReference>
<dbReference type="Gene3D" id="1.10.287.130">
    <property type="match status" value="1"/>
</dbReference>
<gene>
    <name evidence="4" type="ORF">SIL82_05280</name>
</gene>
<organism evidence="4 5">
    <name type="scientific">Sphingomonas echinoides</name>
    <dbReference type="NCBI Taxonomy" id="59803"/>
    <lineage>
        <taxon>Bacteria</taxon>
        <taxon>Pseudomonadati</taxon>
        <taxon>Pseudomonadota</taxon>
        <taxon>Alphaproteobacteria</taxon>
        <taxon>Sphingomonadales</taxon>
        <taxon>Sphingomonadaceae</taxon>
        <taxon>Sphingomonas</taxon>
    </lineage>
</organism>
<proteinExistence type="predicted"/>